<dbReference type="GO" id="GO:0016491">
    <property type="term" value="F:oxidoreductase activity"/>
    <property type="evidence" value="ECO:0007669"/>
    <property type="project" value="InterPro"/>
</dbReference>
<evidence type="ECO:0000256" key="2">
    <source>
        <dbReference type="ARBA" id="ARBA00022692"/>
    </source>
</evidence>
<keyword evidence="3 5" id="KW-1133">Transmembrane helix</keyword>
<comment type="subcellular location">
    <subcellularLocation>
        <location evidence="1">Endomembrane system</location>
        <topology evidence="1">Multi-pass membrane protein</topology>
    </subcellularLocation>
</comment>
<gene>
    <name evidence="7" type="ORF">ENP55_00900</name>
</gene>
<dbReference type="InterPro" id="IPR009078">
    <property type="entry name" value="Ferritin-like_SF"/>
</dbReference>
<proteinExistence type="predicted"/>
<keyword evidence="2 5" id="KW-0812">Transmembrane</keyword>
<evidence type="ECO:0000256" key="4">
    <source>
        <dbReference type="ARBA" id="ARBA00023136"/>
    </source>
</evidence>
<feature type="transmembrane region" description="Helical" evidence="5">
    <location>
        <begin position="305"/>
        <end position="323"/>
    </location>
</feature>
<dbReference type="Gene3D" id="1.20.1260.10">
    <property type="match status" value="1"/>
</dbReference>
<feature type="transmembrane region" description="Helical" evidence="5">
    <location>
        <begin position="177"/>
        <end position="200"/>
    </location>
</feature>
<dbReference type="GO" id="GO:0030026">
    <property type="term" value="P:intracellular manganese ion homeostasis"/>
    <property type="evidence" value="ECO:0007669"/>
    <property type="project" value="InterPro"/>
</dbReference>
<dbReference type="GO" id="GO:0012505">
    <property type="term" value="C:endomembrane system"/>
    <property type="evidence" value="ECO:0007669"/>
    <property type="project" value="UniProtKB-SubCell"/>
</dbReference>
<feature type="transmembrane region" description="Helical" evidence="5">
    <location>
        <begin position="150"/>
        <end position="171"/>
    </location>
</feature>
<dbReference type="GO" id="GO:0046872">
    <property type="term" value="F:metal ion binding"/>
    <property type="evidence" value="ECO:0007669"/>
    <property type="project" value="InterPro"/>
</dbReference>
<dbReference type="SUPFAM" id="SSF47240">
    <property type="entry name" value="Ferritin-like"/>
    <property type="match status" value="1"/>
</dbReference>
<evidence type="ECO:0000313" key="7">
    <source>
        <dbReference type="EMBL" id="HEF86873.1"/>
    </source>
</evidence>
<feature type="transmembrane region" description="Helical" evidence="5">
    <location>
        <begin position="273"/>
        <end position="293"/>
    </location>
</feature>
<keyword evidence="4 5" id="KW-0472">Membrane</keyword>
<dbReference type="InterPro" id="IPR012347">
    <property type="entry name" value="Ferritin-like"/>
</dbReference>
<feature type="domain" description="Rubrerythrin diiron-binding" evidence="6">
    <location>
        <begin position="5"/>
        <end position="134"/>
    </location>
</feature>
<comment type="caution">
    <text evidence="7">The sequence shown here is derived from an EMBL/GenBank/DDBJ whole genome shotgun (WGS) entry which is preliminary data.</text>
</comment>
<dbReference type="GO" id="GO:0005384">
    <property type="term" value="F:manganese ion transmembrane transporter activity"/>
    <property type="evidence" value="ECO:0007669"/>
    <property type="project" value="InterPro"/>
</dbReference>
<accession>A0A7C2BK43</accession>
<evidence type="ECO:0000256" key="1">
    <source>
        <dbReference type="ARBA" id="ARBA00004127"/>
    </source>
</evidence>
<dbReference type="AlphaFoldDB" id="A0A7C2BK43"/>
<dbReference type="PANTHER" id="PTHR31851">
    <property type="entry name" value="FE(2+)/MN(2+) TRANSPORTER PCL1"/>
    <property type="match status" value="1"/>
</dbReference>
<sequence length="334" mass="36835">MNIEKLLVESYIDELISAALYDYLKTLTKEDSLKNVFSKLAQIEKSHATLLEKILISRRVSRPRPGFVYKIRLTLYKILARTLGYKILLSLMEASEASAIKTYWMLLKESPSELEKQALENLLRDEISHEISLQESLSLYVKTLQGLKDIVYGMIDALIEIEAGVIGIASATNSPSLAGLAGLIAGFAGSFSMASGAYLSTKSEKEQQNKLVELDKIRWELGSALAESGSYSIEMKEGDNYSPWKAARNAGVFYLIGAIGPIIPFLMNLTIPLAILTSLFLSTIIITALTFVTSTLSGSSFRKSWIEYLLITYSAVTVTYLIGRVASQVFGIVV</sequence>
<evidence type="ECO:0000256" key="5">
    <source>
        <dbReference type="SAM" id="Phobius"/>
    </source>
</evidence>
<protein>
    <recommendedName>
        <fullName evidence="6">Rubrerythrin diiron-binding domain-containing protein</fullName>
    </recommendedName>
</protein>
<evidence type="ECO:0000256" key="3">
    <source>
        <dbReference type="ARBA" id="ARBA00022989"/>
    </source>
</evidence>
<dbReference type="Pfam" id="PF01988">
    <property type="entry name" value="VIT1"/>
    <property type="match status" value="2"/>
</dbReference>
<dbReference type="EMBL" id="DSJT01000003">
    <property type="protein sequence ID" value="HEF86873.1"/>
    <property type="molecule type" value="Genomic_DNA"/>
</dbReference>
<dbReference type="InterPro" id="IPR008217">
    <property type="entry name" value="Ccc1_fam"/>
</dbReference>
<name>A0A7C2BK43_9CREN</name>
<dbReference type="InterPro" id="IPR003251">
    <property type="entry name" value="Rr_diiron-bd_dom"/>
</dbReference>
<dbReference type="Pfam" id="PF02915">
    <property type="entry name" value="Rubrerythrin"/>
    <property type="match status" value="1"/>
</dbReference>
<feature type="transmembrane region" description="Helical" evidence="5">
    <location>
        <begin position="250"/>
        <end position="267"/>
    </location>
</feature>
<evidence type="ECO:0000259" key="6">
    <source>
        <dbReference type="Pfam" id="PF02915"/>
    </source>
</evidence>
<reference evidence="7" key="1">
    <citation type="journal article" date="2020" name="mSystems">
        <title>Genome- and Community-Level Interaction Insights into Carbon Utilization and Element Cycling Functions of Hydrothermarchaeota in Hydrothermal Sediment.</title>
        <authorList>
            <person name="Zhou Z."/>
            <person name="Liu Y."/>
            <person name="Xu W."/>
            <person name="Pan J."/>
            <person name="Luo Z.H."/>
            <person name="Li M."/>
        </authorList>
    </citation>
    <scope>NUCLEOTIDE SEQUENCE [LARGE SCALE GENOMIC DNA]</scope>
    <source>
        <strain evidence="7">SpSt-23</strain>
    </source>
</reference>
<organism evidence="7">
    <name type="scientific">Thermosphaera aggregans</name>
    <dbReference type="NCBI Taxonomy" id="54254"/>
    <lineage>
        <taxon>Archaea</taxon>
        <taxon>Thermoproteota</taxon>
        <taxon>Thermoprotei</taxon>
        <taxon>Desulfurococcales</taxon>
        <taxon>Desulfurococcaceae</taxon>
        <taxon>Thermosphaera</taxon>
    </lineage>
</organism>